<protein>
    <submittedName>
        <fullName evidence="1">Uncharacterized protein</fullName>
    </submittedName>
</protein>
<sequence length="261" mass="27679">MTSSFQNDLAKRLRALHIPGTPLILTNVWDAITASAIASLPSTKALATASFAVAAAAGLEDDDLDLETNLRAARSISKVAAKHDLPLTVDFQDGFGAQLAHGIRQLVRLGAVGINLEDLGREVGGLYPVDQQCDRIRTVMRVAAEEGVPDFAINARSDALFAGTGLDDAISRGKAYLQAGACNVFIWGGPSRRGWSREEVSRAVEELGGRLNVSLIRGRSGGLSVKEIGELRVARISIGPALMRWGAEQIAGEAQRVLDGV</sequence>
<comment type="caution">
    <text evidence="1">The sequence shown here is derived from an EMBL/GenBank/DDBJ whole genome shotgun (WGS) entry which is preliminary data.</text>
</comment>
<evidence type="ECO:0000313" key="2">
    <source>
        <dbReference type="Proteomes" id="UP001153331"/>
    </source>
</evidence>
<evidence type="ECO:0000313" key="1">
    <source>
        <dbReference type="EMBL" id="KAJ8118745.1"/>
    </source>
</evidence>
<proteinExistence type="predicted"/>
<dbReference type="Proteomes" id="UP001153331">
    <property type="component" value="Unassembled WGS sequence"/>
</dbReference>
<accession>A0ACC2IU70</accession>
<organism evidence="1 2">
    <name type="scientific">Boeremia exigua</name>
    <dbReference type="NCBI Taxonomy" id="749465"/>
    <lineage>
        <taxon>Eukaryota</taxon>
        <taxon>Fungi</taxon>
        <taxon>Dikarya</taxon>
        <taxon>Ascomycota</taxon>
        <taxon>Pezizomycotina</taxon>
        <taxon>Dothideomycetes</taxon>
        <taxon>Pleosporomycetidae</taxon>
        <taxon>Pleosporales</taxon>
        <taxon>Pleosporineae</taxon>
        <taxon>Didymellaceae</taxon>
        <taxon>Boeremia</taxon>
    </lineage>
</organism>
<name>A0ACC2IU70_9PLEO</name>
<reference evidence="1" key="1">
    <citation type="submission" date="2022-11" db="EMBL/GenBank/DDBJ databases">
        <title>Genome Sequence of Boeremia exigua.</title>
        <authorList>
            <person name="Buettner E."/>
        </authorList>
    </citation>
    <scope>NUCLEOTIDE SEQUENCE</scope>
    <source>
        <strain evidence="1">CU02</strain>
    </source>
</reference>
<dbReference type="EMBL" id="JAPHNI010000011">
    <property type="protein sequence ID" value="KAJ8118745.1"/>
    <property type="molecule type" value="Genomic_DNA"/>
</dbReference>
<gene>
    <name evidence="1" type="ORF">OPT61_g354</name>
</gene>
<keyword evidence="2" id="KW-1185">Reference proteome</keyword>